<evidence type="ECO:0000313" key="1">
    <source>
        <dbReference type="EMBL" id="KOS69669.1"/>
    </source>
</evidence>
<dbReference type="InterPro" id="IPR036638">
    <property type="entry name" value="HLH_DNA-bd_sf"/>
</dbReference>
<dbReference type="Gene3D" id="4.10.280.10">
    <property type="entry name" value="Helix-loop-helix DNA-binding domain"/>
    <property type="match status" value="1"/>
</dbReference>
<dbReference type="Proteomes" id="UP000050668">
    <property type="component" value="Unassembled WGS sequence"/>
</dbReference>
<dbReference type="EMBL" id="LGRV01000003">
    <property type="protein sequence ID" value="KOS69669.1"/>
    <property type="molecule type" value="Genomic_DNA"/>
</dbReference>
<dbReference type="InterPro" id="IPR037208">
    <property type="entry name" value="Spo0E-like_sf"/>
</dbReference>
<keyword evidence="2" id="KW-1185">Reference proteome</keyword>
<evidence type="ECO:0000313" key="2">
    <source>
        <dbReference type="Proteomes" id="UP000050668"/>
    </source>
</evidence>
<dbReference type="Pfam" id="PF09388">
    <property type="entry name" value="SpoOE-like"/>
    <property type="match status" value="1"/>
</dbReference>
<protein>
    <recommendedName>
        <fullName evidence="3">Sporulation protein Spo0E</fullName>
    </recommendedName>
</protein>
<reference evidence="2" key="1">
    <citation type="submission" date="2015-07" db="EMBL/GenBank/DDBJ databases">
        <title>Fjat-14205 dsm 2895.</title>
        <authorList>
            <person name="Liu B."/>
            <person name="Wang J."/>
            <person name="Zhu Y."/>
            <person name="Liu G."/>
            <person name="Chen Q."/>
            <person name="Chen Z."/>
            <person name="Lan J."/>
            <person name="Che J."/>
            <person name="Ge C."/>
            <person name="Shi H."/>
            <person name="Pan Z."/>
            <person name="Liu X."/>
        </authorList>
    </citation>
    <scope>NUCLEOTIDE SEQUENCE [LARGE SCALE GENOMIC DNA]</scope>
    <source>
        <strain evidence="2">DSM 25560</strain>
    </source>
</reference>
<sequence length="79" mass="8936">MVNLLLKQMEQAREMMIRSGVEKGLQNANTIRLSRQLDQLINTYYEEQLLTESVPLKCIKSLSENTNLASIESNVGGHT</sequence>
<proteinExistence type="predicted"/>
<dbReference type="SUPFAM" id="SSF140500">
    <property type="entry name" value="BAS1536-like"/>
    <property type="match status" value="1"/>
</dbReference>
<evidence type="ECO:0008006" key="3">
    <source>
        <dbReference type="Google" id="ProtNLM"/>
    </source>
</evidence>
<gene>
    <name evidence="1" type="ORF">AEA09_14520</name>
</gene>
<name>A0ABR5K4F6_9BACI</name>
<comment type="caution">
    <text evidence="1">The sequence shown here is derived from an EMBL/GenBank/DDBJ whole genome shotgun (WGS) entry which is preliminary data.</text>
</comment>
<dbReference type="RefSeq" id="WP_053584541.1">
    <property type="nucleotide sequence ID" value="NZ_LGRV01000003.1"/>
</dbReference>
<accession>A0ABR5K4F6</accession>
<dbReference type="InterPro" id="IPR018540">
    <property type="entry name" value="Spo0E-like"/>
</dbReference>
<organism evidence="1 2">
    <name type="scientific">Lysinibacillus contaminans</name>
    <dbReference type="NCBI Taxonomy" id="1293441"/>
    <lineage>
        <taxon>Bacteria</taxon>
        <taxon>Bacillati</taxon>
        <taxon>Bacillota</taxon>
        <taxon>Bacilli</taxon>
        <taxon>Bacillales</taxon>
        <taxon>Bacillaceae</taxon>
        <taxon>Lysinibacillus</taxon>
    </lineage>
</organism>